<dbReference type="InterPro" id="IPR036390">
    <property type="entry name" value="WH_DNA-bd_sf"/>
</dbReference>
<proteinExistence type="predicted"/>
<keyword evidence="1" id="KW-0805">Transcription regulation</keyword>
<dbReference type="SUPFAM" id="SSF46785">
    <property type="entry name" value="Winged helix' DNA-binding domain"/>
    <property type="match status" value="1"/>
</dbReference>
<evidence type="ECO:0000256" key="3">
    <source>
        <dbReference type="ARBA" id="ARBA00023163"/>
    </source>
</evidence>
<evidence type="ECO:0000256" key="1">
    <source>
        <dbReference type="ARBA" id="ARBA00023015"/>
    </source>
</evidence>
<evidence type="ECO:0000256" key="2">
    <source>
        <dbReference type="ARBA" id="ARBA00023125"/>
    </source>
</evidence>
<keyword evidence="6" id="KW-1185">Reference proteome</keyword>
<dbReference type="Gene3D" id="1.10.10.10">
    <property type="entry name" value="Winged helix-like DNA-binding domain superfamily/Winged helix DNA-binding domain"/>
    <property type="match status" value="1"/>
</dbReference>
<dbReference type="InterPro" id="IPR000835">
    <property type="entry name" value="HTH_MarR-typ"/>
</dbReference>
<dbReference type="SMART" id="SM00347">
    <property type="entry name" value="HTH_MARR"/>
    <property type="match status" value="1"/>
</dbReference>
<name>A0A840ATB7_9HYPH</name>
<dbReference type="Proteomes" id="UP000553963">
    <property type="component" value="Unassembled WGS sequence"/>
</dbReference>
<evidence type="ECO:0000313" key="5">
    <source>
        <dbReference type="EMBL" id="MBB3932493.1"/>
    </source>
</evidence>
<dbReference type="GO" id="GO:0003677">
    <property type="term" value="F:DNA binding"/>
    <property type="evidence" value="ECO:0007669"/>
    <property type="project" value="UniProtKB-KW"/>
</dbReference>
<keyword evidence="3" id="KW-0804">Transcription</keyword>
<dbReference type="PANTHER" id="PTHR42756">
    <property type="entry name" value="TRANSCRIPTIONAL REGULATOR, MARR"/>
    <property type="match status" value="1"/>
</dbReference>
<dbReference type="RefSeq" id="WP_380147386.1">
    <property type="nucleotide sequence ID" value="NZ_JBHLWW010000007.1"/>
</dbReference>
<dbReference type="GO" id="GO:0003700">
    <property type="term" value="F:DNA-binding transcription factor activity"/>
    <property type="evidence" value="ECO:0007669"/>
    <property type="project" value="InterPro"/>
</dbReference>
<organism evidence="5 6">
    <name type="scientific">Kaistia hirudinis</name>
    <dbReference type="NCBI Taxonomy" id="1293440"/>
    <lineage>
        <taxon>Bacteria</taxon>
        <taxon>Pseudomonadati</taxon>
        <taxon>Pseudomonadota</taxon>
        <taxon>Alphaproteobacteria</taxon>
        <taxon>Hyphomicrobiales</taxon>
        <taxon>Kaistiaceae</taxon>
        <taxon>Kaistia</taxon>
    </lineage>
</organism>
<dbReference type="EMBL" id="JACIDS010000004">
    <property type="protein sequence ID" value="MBB3932493.1"/>
    <property type="molecule type" value="Genomic_DNA"/>
</dbReference>
<protein>
    <submittedName>
        <fullName evidence="5">MarR family transcriptional regulator for hemolysin</fullName>
    </submittedName>
</protein>
<evidence type="ECO:0000259" key="4">
    <source>
        <dbReference type="PROSITE" id="PS50995"/>
    </source>
</evidence>
<dbReference type="Pfam" id="PF12802">
    <property type="entry name" value="MarR_2"/>
    <property type="match status" value="1"/>
</dbReference>
<dbReference type="InterPro" id="IPR023187">
    <property type="entry name" value="Tscrpt_reg_MarR-type_CS"/>
</dbReference>
<sequence>MQFVLTARRWRAALDEKLAAVGLSDASWAPLMHLAISGDGISQKELAARMGLDGSSLVRLIDLLETRGLVARRTDEADRRARHIDLTAAGHAAVAFIRERLDAAEAEMLADLSDAEIAQLMDAFARINARLEAGRPDAAP</sequence>
<gene>
    <name evidence="5" type="ORF">GGR25_003551</name>
</gene>
<feature type="domain" description="HTH marR-type" evidence="4">
    <location>
        <begin position="1"/>
        <end position="129"/>
    </location>
</feature>
<evidence type="ECO:0000313" key="6">
    <source>
        <dbReference type="Proteomes" id="UP000553963"/>
    </source>
</evidence>
<dbReference type="AlphaFoldDB" id="A0A840ATB7"/>
<dbReference type="PANTHER" id="PTHR42756:SF1">
    <property type="entry name" value="TRANSCRIPTIONAL REPRESSOR OF EMRAB OPERON"/>
    <property type="match status" value="1"/>
</dbReference>
<reference evidence="5 6" key="1">
    <citation type="submission" date="2020-08" db="EMBL/GenBank/DDBJ databases">
        <title>Genomic Encyclopedia of Type Strains, Phase IV (KMG-IV): sequencing the most valuable type-strain genomes for metagenomic binning, comparative biology and taxonomic classification.</title>
        <authorList>
            <person name="Goeker M."/>
        </authorList>
    </citation>
    <scope>NUCLEOTIDE SEQUENCE [LARGE SCALE GENOMIC DNA]</scope>
    <source>
        <strain evidence="5 6">DSM 25966</strain>
    </source>
</reference>
<keyword evidence="2" id="KW-0238">DNA-binding</keyword>
<dbReference type="PROSITE" id="PS50995">
    <property type="entry name" value="HTH_MARR_2"/>
    <property type="match status" value="1"/>
</dbReference>
<comment type="caution">
    <text evidence="5">The sequence shown here is derived from an EMBL/GenBank/DDBJ whole genome shotgun (WGS) entry which is preliminary data.</text>
</comment>
<dbReference type="PRINTS" id="PR00598">
    <property type="entry name" value="HTHMARR"/>
</dbReference>
<dbReference type="InterPro" id="IPR036388">
    <property type="entry name" value="WH-like_DNA-bd_sf"/>
</dbReference>
<dbReference type="PROSITE" id="PS01117">
    <property type="entry name" value="HTH_MARR_1"/>
    <property type="match status" value="1"/>
</dbReference>
<accession>A0A840ATB7</accession>